<sequence>MTASILLHRRALGNQLGVAMLFLSVGGALIGGGVLLLGGLWGTVGGILLILVGVPFVLTVLVRFHGWRSLFWKETLQIGADRVAVVRTTPDIPDFVVDWSEVSALGLYAGTAYNTTDCVLLCAHYPDRPPRVERLPRRPEILAAIGAAAPPGWGNEPVPDWPVRIVRPGTPPQDVPGPGPSAFAVMQLMTKPNRLQIIAGLALALGIGALPWLLLLDGRDTTALVIIGLVLSPLLLVALCGMFALPTVVAQTWLTLDRDGVVHEGVNDTTRCEWAQLDRAWVETSHVDSVQVGMRRRDDVMLRLSLKDGRSLNLDLGDQPVLLPPLKAAFERFGGPVWLGVRNKGRDRLTGFRR</sequence>
<keyword evidence="1" id="KW-1133">Transmembrane helix</keyword>
<reference evidence="2 3" key="1">
    <citation type="submission" date="2020-08" db="EMBL/GenBank/DDBJ databases">
        <title>Amycolatopsis echigonensis JCM 21831.</title>
        <authorList>
            <person name="Tedsree N."/>
            <person name="Kuncharoen N."/>
            <person name="Likhitwitayawuid K."/>
            <person name="Tanasupawat S."/>
        </authorList>
    </citation>
    <scope>NUCLEOTIDE SEQUENCE [LARGE SCALE GENOMIC DNA]</scope>
    <source>
        <strain evidence="2 3">JCM 21831</strain>
    </source>
</reference>
<dbReference type="EMBL" id="JACJHR010000006">
    <property type="protein sequence ID" value="MBB2498702.1"/>
    <property type="molecule type" value="Genomic_DNA"/>
</dbReference>
<keyword evidence="1" id="KW-0812">Transmembrane</keyword>
<accession>A0A8E1VUX5</accession>
<name>A0A8E1VUX5_9PSEU</name>
<protein>
    <submittedName>
        <fullName evidence="2">Uncharacterized protein</fullName>
    </submittedName>
</protein>
<proteinExistence type="predicted"/>
<feature type="transmembrane region" description="Helical" evidence="1">
    <location>
        <begin position="43"/>
        <end position="64"/>
    </location>
</feature>
<dbReference type="AlphaFoldDB" id="A0A8E1VUX5"/>
<dbReference type="Proteomes" id="UP000550260">
    <property type="component" value="Unassembled WGS sequence"/>
</dbReference>
<evidence type="ECO:0000313" key="3">
    <source>
        <dbReference type="Proteomes" id="UP000550260"/>
    </source>
</evidence>
<comment type="caution">
    <text evidence="2">The sequence shown here is derived from an EMBL/GenBank/DDBJ whole genome shotgun (WGS) entry which is preliminary data.</text>
</comment>
<organism evidence="2 3">
    <name type="scientific">Amycolatopsis echigonensis</name>
    <dbReference type="NCBI Taxonomy" id="2576905"/>
    <lineage>
        <taxon>Bacteria</taxon>
        <taxon>Bacillati</taxon>
        <taxon>Actinomycetota</taxon>
        <taxon>Actinomycetes</taxon>
        <taxon>Pseudonocardiales</taxon>
        <taxon>Pseudonocardiaceae</taxon>
        <taxon>Amycolatopsis</taxon>
    </lineage>
</organism>
<dbReference type="RefSeq" id="WP_183123199.1">
    <property type="nucleotide sequence ID" value="NZ_JACJHR010000006.1"/>
</dbReference>
<feature type="transmembrane region" description="Helical" evidence="1">
    <location>
        <begin position="195"/>
        <end position="215"/>
    </location>
</feature>
<gene>
    <name evidence="2" type="ORF">H5411_06080</name>
</gene>
<feature type="transmembrane region" description="Helical" evidence="1">
    <location>
        <begin position="12"/>
        <end position="37"/>
    </location>
</feature>
<evidence type="ECO:0000313" key="2">
    <source>
        <dbReference type="EMBL" id="MBB2498702.1"/>
    </source>
</evidence>
<keyword evidence="1" id="KW-0472">Membrane</keyword>
<evidence type="ECO:0000256" key="1">
    <source>
        <dbReference type="SAM" id="Phobius"/>
    </source>
</evidence>
<feature type="transmembrane region" description="Helical" evidence="1">
    <location>
        <begin position="221"/>
        <end position="245"/>
    </location>
</feature>